<evidence type="ECO:0000313" key="1">
    <source>
        <dbReference type="EMBL" id="RAW15778.1"/>
    </source>
</evidence>
<dbReference type="Pfam" id="PF14435">
    <property type="entry name" value="SUKH-4"/>
    <property type="match status" value="1"/>
</dbReference>
<accession>A0A329QYP9</accession>
<dbReference type="Proteomes" id="UP000250642">
    <property type="component" value="Unassembled WGS sequence"/>
</dbReference>
<evidence type="ECO:0000313" key="2">
    <source>
        <dbReference type="Proteomes" id="UP000250642"/>
    </source>
</evidence>
<dbReference type="AlphaFoldDB" id="A0A329QYP9"/>
<gene>
    <name evidence="1" type="ORF">DC345_09670</name>
</gene>
<evidence type="ECO:0008006" key="3">
    <source>
        <dbReference type="Google" id="ProtNLM"/>
    </source>
</evidence>
<organism evidence="1 2">
    <name type="scientific">Paenibacillus taichungensis</name>
    <dbReference type="NCBI Taxonomy" id="484184"/>
    <lineage>
        <taxon>Bacteria</taxon>
        <taxon>Bacillati</taxon>
        <taxon>Bacillota</taxon>
        <taxon>Bacilli</taxon>
        <taxon>Bacillales</taxon>
        <taxon>Paenibacillaceae</taxon>
        <taxon>Paenibacillus</taxon>
    </lineage>
</organism>
<name>A0A329QYP9_9BACL</name>
<protein>
    <recommendedName>
        <fullName evidence="3">SUKH-4 immunity protein of toxin-antitoxin system</fullName>
    </recommendedName>
</protein>
<dbReference type="EMBL" id="QEVW01000006">
    <property type="protein sequence ID" value="RAW15778.1"/>
    <property type="molecule type" value="Genomic_DNA"/>
</dbReference>
<sequence>MASLEKQSKYVRYNQTLVQTARLPEETEELLLRFGLPQFRLNDEDLFGIHFKPLTEQGLIRTLDDRKTLLPIGYEYEETSAILGLETDVGTLYRVDVQTGQYSLINSNLSLFIEFLQRCAAFINENSESCEPTMMTLEQAQAKLAAFRRGEIMPPQQSSSQSAREQVLKQLRFSFAEKDPMSVLNEEAWWSVVLEQLEDELL</sequence>
<dbReference type="InterPro" id="IPR025851">
    <property type="entry name" value="SUKH-4"/>
</dbReference>
<comment type="caution">
    <text evidence="1">The sequence shown here is derived from an EMBL/GenBank/DDBJ whole genome shotgun (WGS) entry which is preliminary data.</text>
</comment>
<proteinExistence type="predicted"/>
<reference evidence="1 2" key="1">
    <citation type="submission" date="2018-04" db="EMBL/GenBank/DDBJ databases">
        <title>Paenibacillus taichungensis Genome sequencing and assembly.</title>
        <authorList>
            <person name="Xu J."/>
            <person name="Rensing C."/>
            <person name="Mazhar H.S."/>
        </authorList>
    </citation>
    <scope>NUCLEOTIDE SEQUENCE [LARGE SCALE GENOMIC DNA]</scope>
    <source>
        <strain evidence="1 2">NC1</strain>
    </source>
</reference>